<dbReference type="NCBIfam" id="TIGR01031">
    <property type="entry name" value="rpmF_bact"/>
    <property type="match status" value="1"/>
</dbReference>
<reference evidence="7 8" key="1">
    <citation type="submission" date="2016-02" db="EMBL/GenBank/DDBJ databases">
        <title>Genome sequence of Tissierella creatinophila DSM 6911.</title>
        <authorList>
            <person name="Poehlein A."/>
            <person name="Daniel R."/>
        </authorList>
    </citation>
    <scope>NUCLEOTIDE SEQUENCE [LARGE SCALE GENOMIC DNA]</scope>
    <source>
        <strain evidence="7 8">DSM 6911</strain>
    </source>
</reference>
<proteinExistence type="inferred from homology"/>
<dbReference type="Proteomes" id="UP000186112">
    <property type="component" value="Unassembled WGS sequence"/>
</dbReference>
<dbReference type="InterPro" id="IPR011332">
    <property type="entry name" value="Ribosomal_zn-bd"/>
</dbReference>
<dbReference type="AlphaFoldDB" id="A0A1U7M3D5"/>
<accession>A0A1U7M3D5</accession>
<name>A0A1U7M3D5_TISCR</name>
<evidence type="ECO:0000256" key="5">
    <source>
        <dbReference type="HAMAP-Rule" id="MF_00340"/>
    </source>
</evidence>
<dbReference type="RefSeq" id="WP_075728234.1">
    <property type="nucleotide sequence ID" value="NZ_LTDM01000064.1"/>
</dbReference>
<evidence type="ECO:0000313" key="8">
    <source>
        <dbReference type="Proteomes" id="UP000186112"/>
    </source>
</evidence>
<dbReference type="PANTHER" id="PTHR35534:SF1">
    <property type="entry name" value="LARGE RIBOSOMAL SUBUNIT PROTEIN BL32"/>
    <property type="match status" value="1"/>
</dbReference>
<dbReference type="HAMAP" id="MF_00340">
    <property type="entry name" value="Ribosomal_bL32"/>
    <property type="match status" value="1"/>
</dbReference>
<gene>
    <name evidence="5 7" type="primary">rpmF</name>
    <name evidence="7" type="ORF">TICRE_23290</name>
</gene>
<protein>
    <recommendedName>
        <fullName evidence="4 5">Large ribosomal subunit protein bL32</fullName>
    </recommendedName>
</protein>
<organism evidence="7 8">
    <name type="scientific">Tissierella creatinophila DSM 6911</name>
    <dbReference type="NCBI Taxonomy" id="1123403"/>
    <lineage>
        <taxon>Bacteria</taxon>
        <taxon>Bacillati</taxon>
        <taxon>Bacillota</taxon>
        <taxon>Tissierellia</taxon>
        <taxon>Tissierellales</taxon>
        <taxon>Tissierellaceae</taxon>
        <taxon>Tissierella</taxon>
    </lineage>
</organism>
<feature type="compositionally biased region" description="Basic residues" evidence="6">
    <location>
        <begin position="1"/>
        <end position="18"/>
    </location>
</feature>
<dbReference type="GO" id="GO:0003735">
    <property type="term" value="F:structural constituent of ribosome"/>
    <property type="evidence" value="ECO:0007669"/>
    <property type="project" value="InterPro"/>
</dbReference>
<dbReference type="EMBL" id="LTDM01000064">
    <property type="protein sequence ID" value="OLS01729.1"/>
    <property type="molecule type" value="Genomic_DNA"/>
</dbReference>
<evidence type="ECO:0000256" key="1">
    <source>
        <dbReference type="ARBA" id="ARBA00008560"/>
    </source>
</evidence>
<comment type="similarity">
    <text evidence="1 5">Belongs to the bacterial ribosomal protein bL32 family.</text>
</comment>
<sequence>MAVPKRKTSKARRDKRRASSYTLNKKTSMECPQCHEQKLPHRVCKSCGYYRNKEVMSVE</sequence>
<keyword evidence="3 5" id="KW-0687">Ribonucleoprotein</keyword>
<evidence type="ECO:0000313" key="7">
    <source>
        <dbReference type="EMBL" id="OLS01729.1"/>
    </source>
</evidence>
<evidence type="ECO:0000256" key="3">
    <source>
        <dbReference type="ARBA" id="ARBA00023274"/>
    </source>
</evidence>
<evidence type="ECO:0000256" key="6">
    <source>
        <dbReference type="SAM" id="MobiDB-lite"/>
    </source>
</evidence>
<dbReference type="InterPro" id="IPR044957">
    <property type="entry name" value="Ribosomal_bL32_bact"/>
</dbReference>
<keyword evidence="8" id="KW-1185">Reference proteome</keyword>
<dbReference type="Pfam" id="PF01783">
    <property type="entry name" value="Ribosomal_L32p"/>
    <property type="match status" value="1"/>
</dbReference>
<dbReference type="InterPro" id="IPR002677">
    <property type="entry name" value="Ribosomal_bL32"/>
</dbReference>
<dbReference type="PANTHER" id="PTHR35534">
    <property type="entry name" value="50S RIBOSOMAL PROTEIN L32"/>
    <property type="match status" value="1"/>
</dbReference>
<dbReference type="OrthoDB" id="9812874at2"/>
<dbReference type="GO" id="GO:0006412">
    <property type="term" value="P:translation"/>
    <property type="evidence" value="ECO:0007669"/>
    <property type="project" value="UniProtKB-UniRule"/>
</dbReference>
<dbReference type="Gene3D" id="1.20.5.640">
    <property type="entry name" value="Single helix bin"/>
    <property type="match status" value="1"/>
</dbReference>
<feature type="region of interest" description="Disordered" evidence="6">
    <location>
        <begin position="1"/>
        <end position="24"/>
    </location>
</feature>
<evidence type="ECO:0000256" key="2">
    <source>
        <dbReference type="ARBA" id="ARBA00022980"/>
    </source>
</evidence>
<dbReference type="SUPFAM" id="SSF57829">
    <property type="entry name" value="Zn-binding ribosomal proteins"/>
    <property type="match status" value="1"/>
</dbReference>
<evidence type="ECO:0000256" key="4">
    <source>
        <dbReference type="ARBA" id="ARBA00035178"/>
    </source>
</evidence>
<keyword evidence="2 5" id="KW-0689">Ribosomal protein</keyword>
<comment type="caution">
    <text evidence="7">The sequence shown here is derived from an EMBL/GenBank/DDBJ whole genome shotgun (WGS) entry which is preliminary data.</text>
</comment>
<dbReference type="GO" id="GO:0015934">
    <property type="term" value="C:large ribosomal subunit"/>
    <property type="evidence" value="ECO:0007669"/>
    <property type="project" value="InterPro"/>
</dbReference>